<dbReference type="GO" id="GO:0031941">
    <property type="term" value="C:filamentous actin"/>
    <property type="evidence" value="ECO:0007669"/>
    <property type="project" value="TreeGrafter"/>
</dbReference>
<evidence type="ECO:0000256" key="3">
    <source>
        <dbReference type="ARBA" id="ARBA00023038"/>
    </source>
</evidence>
<reference evidence="6 7" key="1">
    <citation type="journal article" date="2021" name="Elife">
        <title>Chloroplast acquisition without the gene transfer in kleptoplastic sea slugs, Plakobranchus ocellatus.</title>
        <authorList>
            <person name="Maeda T."/>
            <person name="Takahashi S."/>
            <person name="Yoshida T."/>
            <person name="Shimamura S."/>
            <person name="Takaki Y."/>
            <person name="Nagai Y."/>
            <person name="Toyoda A."/>
            <person name="Suzuki Y."/>
            <person name="Arimoto A."/>
            <person name="Ishii H."/>
            <person name="Satoh N."/>
            <person name="Nishiyama T."/>
            <person name="Hasebe M."/>
            <person name="Maruyama T."/>
            <person name="Minagawa J."/>
            <person name="Obokata J."/>
            <person name="Shigenobu S."/>
        </authorList>
    </citation>
    <scope>NUCLEOTIDE SEQUENCE [LARGE SCALE GENOMIC DNA]</scope>
</reference>
<dbReference type="GO" id="GO:0030036">
    <property type="term" value="P:actin cytoskeleton organization"/>
    <property type="evidence" value="ECO:0007669"/>
    <property type="project" value="TreeGrafter"/>
</dbReference>
<comment type="subcellular location">
    <subcellularLocation>
        <location evidence="1">Cytoplasm</location>
    </subcellularLocation>
</comment>
<dbReference type="GO" id="GO:0051371">
    <property type="term" value="F:muscle alpha-actinin binding"/>
    <property type="evidence" value="ECO:0007669"/>
    <property type="project" value="TreeGrafter"/>
</dbReference>
<protein>
    <submittedName>
        <fullName evidence="6">PDZ and LIM domain protein</fullName>
    </submittedName>
</protein>
<dbReference type="PANTHER" id="PTHR24214">
    <property type="entry name" value="PDZ AND LIM DOMAIN PROTEIN ZASP"/>
    <property type="match status" value="1"/>
</dbReference>
<dbReference type="Proteomes" id="UP000762676">
    <property type="component" value="Unassembled WGS sequence"/>
</dbReference>
<dbReference type="SMART" id="SM00228">
    <property type="entry name" value="PDZ"/>
    <property type="match status" value="1"/>
</dbReference>
<evidence type="ECO:0000313" key="7">
    <source>
        <dbReference type="Proteomes" id="UP000762676"/>
    </source>
</evidence>
<gene>
    <name evidence="6" type="ORF">ElyMa_001625200</name>
</gene>
<evidence type="ECO:0000256" key="4">
    <source>
        <dbReference type="SAM" id="MobiDB-lite"/>
    </source>
</evidence>
<feature type="domain" description="PDZ" evidence="5">
    <location>
        <begin position="8"/>
        <end position="91"/>
    </location>
</feature>
<dbReference type="GO" id="GO:0005912">
    <property type="term" value="C:adherens junction"/>
    <property type="evidence" value="ECO:0007669"/>
    <property type="project" value="TreeGrafter"/>
</dbReference>
<dbReference type="GO" id="GO:0003779">
    <property type="term" value="F:actin binding"/>
    <property type="evidence" value="ECO:0007669"/>
    <property type="project" value="TreeGrafter"/>
</dbReference>
<name>A0AAV4JLQ0_9GAST</name>
<feature type="compositionally biased region" description="Basic and acidic residues" evidence="4">
    <location>
        <begin position="186"/>
        <end position="196"/>
    </location>
</feature>
<dbReference type="GO" id="GO:0061061">
    <property type="term" value="P:muscle structure development"/>
    <property type="evidence" value="ECO:0007669"/>
    <property type="project" value="TreeGrafter"/>
</dbReference>
<evidence type="ECO:0000256" key="2">
    <source>
        <dbReference type="ARBA" id="ARBA00022490"/>
    </source>
</evidence>
<feature type="region of interest" description="Disordered" evidence="4">
    <location>
        <begin position="145"/>
        <end position="212"/>
    </location>
</feature>
<accession>A0AAV4JLQ0</accession>
<keyword evidence="3" id="KW-0862">Zinc</keyword>
<keyword evidence="2" id="KW-0963">Cytoplasm</keyword>
<keyword evidence="7" id="KW-1185">Reference proteome</keyword>
<dbReference type="InterPro" id="IPR036034">
    <property type="entry name" value="PDZ_sf"/>
</dbReference>
<comment type="caution">
    <text evidence="6">The sequence shown here is derived from an EMBL/GenBank/DDBJ whole genome shotgun (WGS) entry which is preliminary data.</text>
</comment>
<dbReference type="GO" id="GO:0030018">
    <property type="term" value="C:Z disc"/>
    <property type="evidence" value="ECO:0007669"/>
    <property type="project" value="TreeGrafter"/>
</dbReference>
<dbReference type="SUPFAM" id="SSF50156">
    <property type="entry name" value="PDZ domain-like"/>
    <property type="match status" value="1"/>
</dbReference>
<dbReference type="InterPro" id="IPR001478">
    <property type="entry name" value="PDZ"/>
</dbReference>
<dbReference type="GO" id="GO:0001725">
    <property type="term" value="C:stress fiber"/>
    <property type="evidence" value="ECO:0007669"/>
    <property type="project" value="TreeGrafter"/>
</dbReference>
<keyword evidence="3" id="KW-0479">Metal-binding</keyword>
<feature type="compositionally biased region" description="Low complexity" evidence="4">
    <location>
        <begin position="155"/>
        <end position="166"/>
    </location>
</feature>
<feature type="compositionally biased region" description="Polar residues" evidence="4">
    <location>
        <begin position="200"/>
        <end position="212"/>
    </location>
</feature>
<dbReference type="InterPro" id="IPR050604">
    <property type="entry name" value="PDZ-LIM_domain"/>
</dbReference>
<evidence type="ECO:0000259" key="5">
    <source>
        <dbReference type="PROSITE" id="PS50106"/>
    </source>
</evidence>
<organism evidence="6 7">
    <name type="scientific">Elysia marginata</name>
    <dbReference type="NCBI Taxonomy" id="1093978"/>
    <lineage>
        <taxon>Eukaryota</taxon>
        <taxon>Metazoa</taxon>
        <taxon>Spiralia</taxon>
        <taxon>Lophotrochozoa</taxon>
        <taxon>Mollusca</taxon>
        <taxon>Gastropoda</taxon>
        <taxon>Heterobranchia</taxon>
        <taxon>Euthyneura</taxon>
        <taxon>Panpulmonata</taxon>
        <taxon>Sacoglossa</taxon>
        <taxon>Placobranchoidea</taxon>
        <taxon>Plakobranchidae</taxon>
        <taxon>Elysia</taxon>
    </lineage>
</organism>
<dbReference type="PROSITE" id="PS50106">
    <property type="entry name" value="PDZ"/>
    <property type="match status" value="1"/>
</dbReference>
<dbReference type="AlphaFoldDB" id="A0AAV4JLQ0"/>
<evidence type="ECO:0000313" key="6">
    <source>
        <dbReference type="EMBL" id="GFS22828.1"/>
    </source>
</evidence>
<evidence type="ECO:0000256" key="1">
    <source>
        <dbReference type="ARBA" id="ARBA00004496"/>
    </source>
</evidence>
<dbReference type="EMBL" id="BMAT01003279">
    <property type="protein sequence ID" value="GFS22828.1"/>
    <property type="molecule type" value="Genomic_DNA"/>
</dbReference>
<dbReference type="Pfam" id="PF00595">
    <property type="entry name" value="PDZ"/>
    <property type="match status" value="1"/>
</dbReference>
<keyword evidence="3" id="KW-0440">LIM domain</keyword>
<dbReference type="PANTHER" id="PTHR24214:SF38">
    <property type="entry name" value="PDZ AND LIM DOMAIN PROTEIN ZASP-RELATED"/>
    <property type="match status" value="1"/>
</dbReference>
<dbReference type="CDD" id="cd23068">
    <property type="entry name" value="PDZ_ZASP52-like"/>
    <property type="match status" value="1"/>
</dbReference>
<proteinExistence type="predicted"/>
<dbReference type="Gene3D" id="2.30.42.10">
    <property type="match status" value="1"/>
</dbReference>
<sequence>MASVTPDCVQLRRRDTSQNWGFRMQGGREYGLPLFIVAVSPKGLAGKAGLLNGDEIVQICQTNVQGWTHTNAKSEMMRAGNEVDLWVIRGSVDVSDPAIKEACGVGKGQKRVELDECSINPNMNEGNMFRNVTPKTYKILEAQLAQSEPEPDPTPAAQQQQQPSQSMKPIHAQPAPAAQGKPSSIFDRKKTDRSDYLKAQGQTIQKAYGQQY</sequence>